<dbReference type="SUPFAM" id="SSF111369">
    <property type="entry name" value="HlyD-like secretion proteins"/>
    <property type="match status" value="1"/>
</dbReference>
<dbReference type="Proteomes" id="UP001500655">
    <property type="component" value="Unassembled WGS sequence"/>
</dbReference>
<protein>
    <recommendedName>
        <fullName evidence="3">YknX-like C-terminal permuted SH3-like domain-containing protein</fullName>
    </recommendedName>
</protein>
<comment type="caution">
    <text evidence="4">The sequence shown here is derived from an EMBL/GenBank/DDBJ whole genome shotgun (WGS) entry which is preliminary data.</text>
</comment>
<dbReference type="PRINTS" id="PR01490">
    <property type="entry name" value="RTXTOXIND"/>
</dbReference>
<feature type="signal peptide" evidence="2">
    <location>
        <begin position="1"/>
        <end position="19"/>
    </location>
</feature>
<proteinExistence type="inferred from homology"/>
<dbReference type="InterPro" id="IPR006143">
    <property type="entry name" value="RND_pump_MFP"/>
</dbReference>
<feature type="chain" id="PRO_5046533823" description="YknX-like C-terminal permuted SH3-like domain-containing protein" evidence="2">
    <location>
        <begin position="20"/>
        <end position="444"/>
    </location>
</feature>
<dbReference type="InterPro" id="IPR058637">
    <property type="entry name" value="YknX-like_C"/>
</dbReference>
<dbReference type="EMBL" id="BAAALS010000017">
    <property type="protein sequence ID" value="GAA1761952.1"/>
    <property type="molecule type" value="Genomic_DNA"/>
</dbReference>
<dbReference type="Pfam" id="PF25989">
    <property type="entry name" value="YknX_C"/>
    <property type="match status" value="1"/>
</dbReference>
<organism evidence="4 5">
    <name type="scientific">Luedemannella helvata</name>
    <dbReference type="NCBI Taxonomy" id="349315"/>
    <lineage>
        <taxon>Bacteria</taxon>
        <taxon>Bacillati</taxon>
        <taxon>Actinomycetota</taxon>
        <taxon>Actinomycetes</taxon>
        <taxon>Micromonosporales</taxon>
        <taxon>Micromonosporaceae</taxon>
        <taxon>Luedemannella</taxon>
    </lineage>
</organism>
<name>A0ABP4WSK3_9ACTN</name>
<evidence type="ECO:0000256" key="1">
    <source>
        <dbReference type="ARBA" id="ARBA00009477"/>
    </source>
</evidence>
<keyword evidence="5" id="KW-1185">Reference proteome</keyword>
<evidence type="ECO:0000259" key="3">
    <source>
        <dbReference type="Pfam" id="PF25989"/>
    </source>
</evidence>
<evidence type="ECO:0000313" key="4">
    <source>
        <dbReference type="EMBL" id="GAA1761952.1"/>
    </source>
</evidence>
<evidence type="ECO:0000256" key="2">
    <source>
        <dbReference type="SAM" id="SignalP"/>
    </source>
</evidence>
<feature type="domain" description="YknX-like C-terminal permuted SH3-like" evidence="3">
    <location>
        <begin position="378"/>
        <end position="443"/>
    </location>
</feature>
<dbReference type="NCBIfam" id="TIGR01730">
    <property type="entry name" value="RND_mfp"/>
    <property type="match status" value="1"/>
</dbReference>
<dbReference type="Gene3D" id="2.40.30.170">
    <property type="match status" value="1"/>
</dbReference>
<dbReference type="Gene3D" id="2.40.50.100">
    <property type="match status" value="1"/>
</dbReference>
<keyword evidence="2" id="KW-0732">Signal</keyword>
<sequence>MRRLPLAALLTTAALALTAASCDTSDDGVSTDNVRRATVSEVVDVPATVTARAAATLTAPSDGRLAKFSVAAGAKVRKGQVIAVIDSPAARKRLADARAALAAASSTGRVPQVGLTGMSDQVDAAADDSFAAARGAAAHITDQKVRAALLKQLTAAEKHYRATAAQARRVVGQVQAGLAGVGDALAALGSAQRAQAKAAYDLAKSTVDALTLRAPIGGVVQYGGAPAAAGGDSLADLLGSVSGGATAGVPTGDGVIPPAGVDDVLAKGDLVSAGTPIVTIVDVGKLGLTGEVDETDVLLVSAGVRADVELDAAPDASYEATVRSLDLLPTQSARGGVAYKVRLSLDGGELAGGGAAPTPRPGMSAVAHLRVRDAIDAVAVPAAAVFSGQGGDAVWVITGGKAVRQPVKVGVQGEDLVQIIDGLTPGQRVVVAGTDRVTEGQRIA</sequence>
<dbReference type="RefSeq" id="WP_344083113.1">
    <property type="nucleotide sequence ID" value="NZ_BAAALS010000017.1"/>
</dbReference>
<comment type="similarity">
    <text evidence="1">Belongs to the membrane fusion protein (MFP) (TC 8.A.1) family.</text>
</comment>
<evidence type="ECO:0000313" key="5">
    <source>
        <dbReference type="Proteomes" id="UP001500655"/>
    </source>
</evidence>
<gene>
    <name evidence="4" type="ORF">GCM10009681_36370</name>
</gene>
<dbReference type="PANTHER" id="PTHR30469">
    <property type="entry name" value="MULTIDRUG RESISTANCE PROTEIN MDTA"/>
    <property type="match status" value="1"/>
</dbReference>
<dbReference type="PROSITE" id="PS51257">
    <property type="entry name" value="PROKAR_LIPOPROTEIN"/>
    <property type="match status" value="1"/>
</dbReference>
<reference evidence="5" key="1">
    <citation type="journal article" date="2019" name="Int. J. Syst. Evol. Microbiol.">
        <title>The Global Catalogue of Microorganisms (GCM) 10K type strain sequencing project: providing services to taxonomists for standard genome sequencing and annotation.</title>
        <authorList>
            <consortium name="The Broad Institute Genomics Platform"/>
            <consortium name="The Broad Institute Genome Sequencing Center for Infectious Disease"/>
            <person name="Wu L."/>
            <person name="Ma J."/>
        </authorList>
    </citation>
    <scope>NUCLEOTIDE SEQUENCE [LARGE SCALE GENOMIC DNA]</scope>
    <source>
        <strain evidence="5">JCM 13249</strain>
    </source>
</reference>
<accession>A0ABP4WSK3</accession>
<dbReference type="Gene3D" id="2.40.420.20">
    <property type="match status" value="1"/>
</dbReference>